<keyword evidence="4" id="KW-1185">Reference proteome</keyword>
<dbReference type="EMBL" id="JAOAOG010000311">
    <property type="protein sequence ID" value="KAJ6230542.1"/>
    <property type="molecule type" value="Genomic_DNA"/>
</dbReference>
<dbReference type="InterPro" id="IPR000210">
    <property type="entry name" value="BTB/POZ_dom"/>
</dbReference>
<feature type="compositionally biased region" description="Acidic residues" evidence="1">
    <location>
        <begin position="262"/>
        <end position="278"/>
    </location>
</feature>
<reference evidence="3" key="1">
    <citation type="submission" date="2022-08" db="EMBL/GenBank/DDBJ databases">
        <title>Novel sulfate-reducing endosymbionts in the free-living metamonad Anaeramoeba.</title>
        <authorList>
            <person name="Jerlstrom-Hultqvist J."/>
            <person name="Cepicka I."/>
            <person name="Gallot-Lavallee L."/>
            <person name="Salas-Leiva D."/>
            <person name="Curtis B.A."/>
            <person name="Zahonova K."/>
            <person name="Pipaliya S."/>
            <person name="Dacks J."/>
            <person name="Roger A.J."/>
        </authorList>
    </citation>
    <scope>NUCLEOTIDE SEQUENCE</scope>
    <source>
        <strain evidence="3">Schooner1</strain>
    </source>
</reference>
<protein>
    <recommendedName>
        <fullName evidence="2">BTB domain-containing protein</fullName>
    </recommendedName>
</protein>
<dbReference type="Gene3D" id="3.30.710.10">
    <property type="entry name" value="Potassium Channel Kv1.1, Chain A"/>
    <property type="match status" value="1"/>
</dbReference>
<proteinExistence type="predicted"/>
<organism evidence="3 4">
    <name type="scientific">Anaeramoeba flamelloides</name>
    <dbReference type="NCBI Taxonomy" id="1746091"/>
    <lineage>
        <taxon>Eukaryota</taxon>
        <taxon>Metamonada</taxon>
        <taxon>Anaeramoebidae</taxon>
        <taxon>Anaeramoeba</taxon>
    </lineage>
</organism>
<accession>A0ABQ8XD53</accession>
<feature type="compositionally biased region" description="Basic residues" evidence="1">
    <location>
        <begin position="184"/>
        <end position="196"/>
    </location>
</feature>
<feature type="region of interest" description="Disordered" evidence="1">
    <location>
        <begin position="136"/>
        <end position="196"/>
    </location>
</feature>
<sequence>MSLEVVFDVLQTVQKYQCSKIVNFCLGLFFFHRHSVIESKSTVIQQIKDHQLQVKIKRILREICSPYVRYTLDGISEDQDFPSSTFKRDILRLMSDKSNSDVLCQMDENGNFRLHSFLLAARSDFFYNSIKELENNQTKNDDDVGGGGDDDLSLENYSSGSGSGSGSGTDSDSDSNSNVNIKEQKHHNINSKNKISTKKSKYNLRKFIIKKFNQLSREQEEITFKGSVENDFISDNGQKKTKGSMKRKKNKRYKNTVIDLSGDSDTDDYVDESGDSDENNERGGENLINKERSMKYFNILMRVIYALDVELDFNSA</sequence>
<gene>
    <name evidence="3" type="ORF">M0813_06771</name>
</gene>
<feature type="domain" description="BTB" evidence="2">
    <location>
        <begin position="93"/>
        <end position="138"/>
    </location>
</feature>
<dbReference type="Pfam" id="PF00651">
    <property type="entry name" value="BTB"/>
    <property type="match status" value="1"/>
</dbReference>
<dbReference type="Proteomes" id="UP001150062">
    <property type="component" value="Unassembled WGS sequence"/>
</dbReference>
<evidence type="ECO:0000259" key="2">
    <source>
        <dbReference type="Pfam" id="PF00651"/>
    </source>
</evidence>
<evidence type="ECO:0000313" key="4">
    <source>
        <dbReference type="Proteomes" id="UP001150062"/>
    </source>
</evidence>
<name>A0ABQ8XD53_9EUKA</name>
<evidence type="ECO:0000256" key="1">
    <source>
        <dbReference type="SAM" id="MobiDB-lite"/>
    </source>
</evidence>
<feature type="region of interest" description="Disordered" evidence="1">
    <location>
        <begin position="231"/>
        <end position="286"/>
    </location>
</feature>
<feature type="compositionally biased region" description="Basic residues" evidence="1">
    <location>
        <begin position="239"/>
        <end position="254"/>
    </location>
</feature>
<evidence type="ECO:0000313" key="3">
    <source>
        <dbReference type="EMBL" id="KAJ6230542.1"/>
    </source>
</evidence>
<feature type="compositionally biased region" description="Low complexity" evidence="1">
    <location>
        <begin position="168"/>
        <end position="177"/>
    </location>
</feature>
<dbReference type="SUPFAM" id="SSF54695">
    <property type="entry name" value="POZ domain"/>
    <property type="match status" value="1"/>
</dbReference>
<dbReference type="InterPro" id="IPR011333">
    <property type="entry name" value="SKP1/BTB/POZ_sf"/>
</dbReference>
<comment type="caution">
    <text evidence="3">The sequence shown here is derived from an EMBL/GenBank/DDBJ whole genome shotgun (WGS) entry which is preliminary data.</text>
</comment>